<evidence type="ECO:0000313" key="7">
    <source>
        <dbReference type="EMBL" id="WII28591.1"/>
    </source>
</evidence>
<proteinExistence type="inferred from homology"/>
<reference evidence="3 8" key="1">
    <citation type="journal article" date="2014" name="BMC Genomics">
        <title>Unusual genome complexity in Lactobacillus salivarius JCM1046.</title>
        <authorList>
            <person name="Raftis E.J."/>
            <person name="Forde B.M."/>
            <person name="Claesson M.J."/>
            <person name="O'Toole P.W."/>
        </authorList>
    </citation>
    <scope>NUCLEOTIDE SEQUENCE [LARGE SCALE GENOMIC DNA]</scope>
    <source>
        <strain evidence="3 8">JCM1046</strain>
    </source>
</reference>
<sequence>MKNFFTIIGGMGTMATESYIHQLNLRTPANNDQEYLNYILVNHATVPDRTAYILDNSKPNPKIPLLEDFKQQASLKPDFFTLPCNTAHYFYDELQAAVDVPVLHMPRLAVEQIKQDYPNTKRVGIVATNGTLHDGVYDKEILDAGYELVKPTAEIQAKTMELIYDDIKEKDYVDGKLFYELVEDMVKDEKCDAVILGCTELSLAQEREPITDLPIIDSQSVLVDKTLELALKTQKNK</sequence>
<dbReference type="Proteomes" id="UP001174888">
    <property type="component" value="Unassembled WGS sequence"/>
</dbReference>
<dbReference type="NCBIfam" id="TIGR00035">
    <property type="entry name" value="asp_race"/>
    <property type="match status" value="1"/>
</dbReference>
<comment type="similarity">
    <text evidence="1">Belongs to the aspartate/glutamate racemases family.</text>
</comment>
<dbReference type="Proteomes" id="UP001231316">
    <property type="component" value="Chromosome"/>
</dbReference>
<dbReference type="InterPro" id="IPR015942">
    <property type="entry name" value="Asp/Glu/hydantoin_racemase"/>
</dbReference>
<dbReference type="InterPro" id="IPR001920">
    <property type="entry name" value="Asp/Glu_race"/>
</dbReference>
<dbReference type="EMBL" id="CP007646">
    <property type="protein sequence ID" value="AIR09794.1"/>
    <property type="molecule type" value="Genomic_DNA"/>
</dbReference>
<dbReference type="EMBL" id="NFHF01000009">
    <property type="protein sequence ID" value="OUN18583.1"/>
    <property type="molecule type" value="Genomic_DNA"/>
</dbReference>
<protein>
    <submittedName>
        <fullName evidence="5">Amino acid racemase</fullName>
        <ecNumber evidence="5">5.1.1.-</ecNumber>
    </submittedName>
    <submittedName>
        <fullName evidence="3">Aspartate racemase</fullName>
        <ecNumber evidence="3">5.1.1.13</ecNumber>
    </submittedName>
</protein>
<evidence type="ECO:0000256" key="1">
    <source>
        <dbReference type="ARBA" id="ARBA00007847"/>
    </source>
</evidence>
<dbReference type="InterPro" id="IPR004380">
    <property type="entry name" value="Asp_race"/>
</dbReference>
<evidence type="ECO:0000313" key="8">
    <source>
        <dbReference type="Proteomes" id="UP000029488"/>
    </source>
</evidence>
<reference evidence="6" key="4">
    <citation type="journal article" date="2018" name="BMC Genomics">
        <title>Whole genome sequencing and function prediction of 133 gut anaerobes isolated from chicken caecum in pure cultures.</title>
        <authorList>
            <person name="Medvecky M."/>
            <person name="Cejkova D."/>
            <person name="Polansky O."/>
            <person name="Karasova D."/>
            <person name="Kubasova T."/>
            <person name="Cizek A."/>
            <person name="Rychlik I."/>
        </authorList>
    </citation>
    <scope>NUCLEOTIDE SEQUENCE</scope>
    <source>
        <strain evidence="6">An84</strain>
    </source>
</reference>
<evidence type="ECO:0000313" key="3">
    <source>
        <dbReference type="EMBL" id="AIR09794.1"/>
    </source>
</evidence>
<gene>
    <name evidence="3" type="primary">racX</name>
    <name evidence="6" type="ORF">B5G36_05005</name>
    <name evidence="4" type="ORF">B7R82_09320</name>
    <name evidence="3" type="ORF">LSJ_0021</name>
    <name evidence="7" type="ORF">QFE45_00115</name>
    <name evidence="5" type="ORF">QYC35_08660</name>
</gene>
<dbReference type="GO" id="GO:0047689">
    <property type="term" value="F:aspartate racemase activity"/>
    <property type="evidence" value="ECO:0007669"/>
    <property type="project" value="UniProtKB-EC"/>
</dbReference>
<dbReference type="EMBL" id="JAUIQT010000001">
    <property type="protein sequence ID" value="MDN4834251.1"/>
    <property type="molecule type" value="Genomic_DNA"/>
</dbReference>
<evidence type="ECO:0000313" key="6">
    <source>
        <dbReference type="EMBL" id="OUN18583.1"/>
    </source>
</evidence>
<dbReference type="EC" id="5.1.1.13" evidence="3"/>
<reference evidence="4 9" key="2">
    <citation type="submission" date="2017-04" db="EMBL/GenBank/DDBJ databases">
        <title>Complete genome sequence of Lactobacillus salivarius ZLS006, a probiotic strain isolated from healthy piglet.</title>
        <authorList>
            <person name="Zhang D."/>
        </authorList>
    </citation>
    <scope>NUCLEOTIDE SEQUENCE [LARGE SCALE GENOMIC DNA]</scope>
    <source>
        <strain evidence="4 9">ZLS006</strain>
    </source>
</reference>
<dbReference type="RefSeq" id="WP_003708940.1">
    <property type="nucleotide sequence ID" value="NZ_CP007646.1"/>
</dbReference>
<dbReference type="Gene3D" id="3.40.50.1860">
    <property type="match status" value="2"/>
</dbReference>
<dbReference type="EMBL" id="CP020858">
    <property type="protein sequence ID" value="ARU20114.1"/>
    <property type="molecule type" value="Genomic_DNA"/>
</dbReference>
<evidence type="ECO:0000313" key="4">
    <source>
        <dbReference type="EMBL" id="ARU20114.1"/>
    </source>
</evidence>
<reference evidence="7" key="5">
    <citation type="submission" date="2023-04" db="EMBL/GenBank/DDBJ databases">
        <title>Four porcine-derived lactic acid bacteria strains analyses and their evaluation as potential probiotics based on genomics.</title>
        <authorList>
            <person name="Niu D."/>
        </authorList>
    </citation>
    <scope>NUCLEOTIDE SEQUENCE</scope>
    <source>
        <strain evidence="7">ZSA5</strain>
    </source>
</reference>
<organism evidence="3 8">
    <name type="scientific">Ligilactobacillus salivarius</name>
    <dbReference type="NCBI Taxonomy" id="1624"/>
    <lineage>
        <taxon>Bacteria</taxon>
        <taxon>Bacillati</taxon>
        <taxon>Bacillota</taxon>
        <taxon>Bacilli</taxon>
        <taxon>Lactobacillales</taxon>
        <taxon>Lactobacillaceae</taxon>
        <taxon>Ligilactobacillus</taxon>
    </lineage>
</organism>
<keyword evidence="2 3" id="KW-0413">Isomerase</keyword>
<evidence type="ECO:0000313" key="10">
    <source>
        <dbReference type="Proteomes" id="UP000196255"/>
    </source>
</evidence>
<reference evidence="5" key="6">
    <citation type="submission" date="2023-07" db="EMBL/GenBank/DDBJ databases">
        <title>Complete genome sequence of Ligilactobacillus salivarius SRCM217594 isolated from Gallus gallus domesticus feces.</title>
        <authorList>
            <person name="Yang H.-G."/>
            <person name="Ryu M.-S."/>
            <person name="Ha G.-S."/>
            <person name="Yang H.-J."/>
            <person name="Jeong D.-Y."/>
        </authorList>
    </citation>
    <scope>NUCLEOTIDE SEQUENCE</scope>
    <source>
        <strain evidence="5">SRCM217594</strain>
    </source>
</reference>
<dbReference type="EC" id="5.1.1.-" evidence="5"/>
<dbReference type="PANTHER" id="PTHR21198">
    <property type="entry name" value="GLUTAMATE RACEMASE"/>
    <property type="match status" value="1"/>
</dbReference>
<evidence type="ECO:0000256" key="2">
    <source>
        <dbReference type="ARBA" id="ARBA00023235"/>
    </source>
</evidence>
<dbReference type="Pfam" id="PF01177">
    <property type="entry name" value="Asp_Glu_race"/>
    <property type="match status" value="1"/>
</dbReference>
<dbReference type="Proteomes" id="UP000195378">
    <property type="component" value="Chromosome"/>
</dbReference>
<name>A0A089Q9R1_9LACO</name>
<dbReference type="AlphaFoldDB" id="A0A089Q9R1"/>
<dbReference type="Proteomes" id="UP000196255">
    <property type="component" value="Unassembled WGS sequence"/>
</dbReference>
<dbReference type="Proteomes" id="UP000029488">
    <property type="component" value="Chromosome"/>
</dbReference>
<dbReference type="SUPFAM" id="SSF53681">
    <property type="entry name" value="Aspartate/glutamate racemase"/>
    <property type="match status" value="2"/>
</dbReference>
<dbReference type="EMBL" id="CP123971">
    <property type="protein sequence ID" value="WII28591.1"/>
    <property type="molecule type" value="Genomic_DNA"/>
</dbReference>
<dbReference type="PANTHER" id="PTHR21198:SF7">
    <property type="entry name" value="ASPARTATE-GLUTAMATE RACEMASE FAMILY"/>
    <property type="match status" value="1"/>
</dbReference>
<evidence type="ECO:0000313" key="5">
    <source>
        <dbReference type="EMBL" id="MDN4834251.1"/>
    </source>
</evidence>
<reference evidence="10" key="3">
    <citation type="submission" date="2017-04" db="EMBL/GenBank/DDBJ databases">
        <title>Function of individual gut microbiota members based on whole genome sequencing of pure cultures obtained from chicken caecum.</title>
        <authorList>
            <person name="Medvecky M."/>
            <person name="Cejkova D."/>
            <person name="Polansky O."/>
            <person name="Karasova D."/>
            <person name="Kubasova T."/>
            <person name="Cizek A."/>
            <person name="Rychlik I."/>
        </authorList>
    </citation>
    <scope>NUCLEOTIDE SEQUENCE [LARGE SCALE GENOMIC DNA]</scope>
    <source>
        <strain evidence="10">An84</strain>
    </source>
</reference>
<dbReference type="KEGG" id="lsj:LSJ_0021"/>
<accession>A0A089Q9R1</accession>
<evidence type="ECO:0000313" key="9">
    <source>
        <dbReference type="Proteomes" id="UP000195378"/>
    </source>
</evidence>